<gene>
    <name evidence="2" type="ORF">FLP_17015</name>
</gene>
<comment type="caution">
    <text evidence="2">The sequence shown here is derived from an EMBL/GenBank/DDBJ whole genome shotgun (WGS) entry which is preliminary data.</text>
</comment>
<keyword evidence="3" id="KW-1185">Reference proteome</keyword>
<accession>A0ABX2XFN8</accession>
<proteinExistence type="predicted"/>
<dbReference type="Proteomes" id="UP000093343">
    <property type="component" value="Unassembled WGS sequence"/>
</dbReference>
<dbReference type="EMBL" id="LVEN01000038">
    <property type="protein sequence ID" value="OCB71211.1"/>
    <property type="molecule type" value="Genomic_DNA"/>
</dbReference>
<dbReference type="InterPro" id="IPR024975">
    <property type="entry name" value="NOV_C"/>
</dbReference>
<evidence type="ECO:0000313" key="3">
    <source>
        <dbReference type="Proteomes" id="UP000093343"/>
    </source>
</evidence>
<protein>
    <recommendedName>
        <fullName evidence="1">Protein NO VEIN C-terminal domain-containing protein</fullName>
    </recommendedName>
</protein>
<dbReference type="Pfam" id="PF13020">
    <property type="entry name" value="NOV_C"/>
    <property type="match status" value="1"/>
</dbReference>
<feature type="domain" description="Protein NO VEIN C-terminal" evidence="1">
    <location>
        <begin position="252"/>
        <end position="350"/>
    </location>
</feature>
<evidence type="ECO:0000259" key="1">
    <source>
        <dbReference type="Pfam" id="PF13020"/>
    </source>
</evidence>
<reference evidence="3" key="1">
    <citation type="submission" date="2016-03" db="EMBL/GenBank/DDBJ databases">
        <title>Draft genome sequence of Paenibacillus glacialis DSM 22343.</title>
        <authorList>
            <person name="Shin S.-K."/>
            <person name="Yi H."/>
        </authorList>
    </citation>
    <scope>NUCLEOTIDE SEQUENCE [LARGE SCALE GENOMIC DNA]</scope>
    <source>
        <strain evidence="3">CCUG 60099</strain>
    </source>
</reference>
<name>A0ABX2XFN8_9FLAO</name>
<dbReference type="RefSeq" id="WP_065450731.1">
    <property type="nucleotide sequence ID" value="NZ_LVEN01000038.1"/>
</dbReference>
<organism evidence="2 3">
    <name type="scientific">Flavobacterium piscis</name>
    <dbReference type="NCBI Taxonomy" id="1114874"/>
    <lineage>
        <taxon>Bacteria</taxon>
        <taxon>Pseudomonadati</taxon>
        <taxon>Bacteroidota</taxon>
        <taxon>Flavobacteriia</taxon>
        <taxon>Flavobacteriales</taxon>
        <taxon>Flavobacteriaceae</taxon>
        <taxon>Flavobacterium</taxon>
    </lineage>
</organism>
<evidence type="ECO:0000313" key="2">
    <source>
        <dbReference type="EMBL" id="OCB71211.1"/>
    </source>
</evidence>
<sequence>MIEIYSKELEFINDLSKRSYTGNTMNSNSSEEERIKFRLFKKKLKSLAEYFKNQFNDEFGEFTFNASSGNPIKFNGTKLNRVWSGIFKGAQNKQYSAQISFVVNEQNKSIDLGFYFGRASSRGQSPDLERLQFLGNTLSSSIKSNIELRKQYEDLIDFGFQPISANNKVDSENWLNIIASNPQDCQLVYKLEPNENGIIDLTILTLYVKMLMFIMALIPSEGTEKSIIKYSYLTPEQRAKQAERKALIGLKGEKFIIQNEIKRLTKLNIKHNKYLFHMSLISDSFGYDIKSCDKNENHIFIEVKTTTRKKGDYQANRFYISNFEFEFYKNNKDNYKLFRVYDIDDSPEFDEIEMEEINLIANSYIVEI</sequence>